<feature type="region of interest" description="Disordered" evidence="1">
    <location>
        <begin position="167"/>
        <end position="200"/>
    </location>
</feature>
<proteinExistence type="predicted"/>
<reference evidence="2" key="1">
    <citation type="submission" date="2013-12" db="EMBL/GenBank/DDBJ databases">
        <title>The Genome Sequence of Aphanomyces invadans NJM9701.</title>
        <authorList>
            <consortium name="The Broad Institute Genomics Platform"/>
            <person name="Russ C."/>
            <person name="Tyler B."/>
            <person name="van West P."/>
            <person name="Dieguez-Uribeondo J."/>
            <person name="Young S.K."/>
            <person name="Zeng Q."/>
            <person name="Gargeya S."/>
            <person name="Fitzgerald M."/>
            <person name="Abouelleil A."/>
            <person name="Alvarado L."/>
            <person name="Chapman S.B."/>
            <person name="Gainer-Dewar J."/>
            <person name="Goldberg J."/>
            <person name="Griggs A."/>
            <person name="Gujja S."/>
            <person name="Hansen M."/>
            <person name="Howarth C."/>
            <person name="Imamovic A."/>
            <person name="Ireland A."/>
            <person name="Larimer J."/>
            <person name="McCowan C."/>
            <person name="Murphy C."/>
            <person name="Pearson M."/>
            <person name="Poon T.W."/>
            <person name="Priest M."/>
            <person name="Roberts A."/>
            <person name="Saif S."/>
            <person name="Shea T."/>
            <person name="Sykes S."/>
            <person name="Wortman J."/>
            <person name="Nusbaum C."/>
            <person name="Birren B."/>
        </authorList>
    </citation>
    <scope>NUCLEOTIDE SEQUENCE [LARGE SCALE GENOMIC DNA]</scope>
    <source>
        <strain evidence="2">NJM9701</strain>
    </source>
</reference>
<dbReference type="OrthoDB" id="63357at2759"/>
<organism evidence="2">
    <name type="scientific">Aphanomyces invadans</name>
    <dbReference type="NCBI Taxonomy" id="157072"/>
    <lineage>
        <taxon>Eukaryota</taxon>
        <taxon>Sar</taxon>
        <taxon>Stramenopiles</taxon>
        <taxon>Oomycota</taxon>
        <taxon>Saprolegniomycetes</taxon>
        <taxon>Saprolegniales</taxon>
        <taxon>Verrucalvaceae</taxon>
        <taxon>Aphanomyces</taxon>
    </lineage>
</organism>
<gene>
    <name evidence="2" type="ORF">H310_08566</name>
</gene>
<evidence type="ECO:0000313" key="2">
    <source>
        <dbReference type="EMBL" id="ETV99164.1"/>
    </source>
</evidence>
<dbReference type="eggNOG" id="ENOG502SFGA">
    <property type="taxonomic scope" value="Eukaryota"/>
</dbReference>
<dbReference type="InterPro" id="IPR036047">
    <property type="entry name" value="F-box-like_dom_sf"/>
</dbReference>
<dbReference type="SUPFAM" id="SSF81383">
    <property type="entry name" value="F-box domain"/>
    <property type="match status" value="1"/>
</dbReference>
<dbReference type="RefSeq" id="XP_008872592.1">
    <property type="nucleotide sequence ID" value="XM_008874370.1"/>
</dbReference>
<feature type="region of interest" description="Disordered" evidence="1">
    <location>
        <begin position="780"/>
        <end position="800"/>
    </location>
</feature>
<feature type="region of interest" description="Disordered" evidence="1">
    <location>
        <begin position="41"/>
        <end position="62"/>
    </location>
</feature>
<dbReference type="VEuPathDB" id="FungiDB:H310_08566"/>
<dbReference type="SUPFAM" id="SSF47769">
    <property type="entry name" value="SAM/Pointed domain"/>
    <property type="match status" value="1"/>
</dbReference>
<feature type="region of interest" description="Disordered" evidence="1">
    <location>
        <begin position="360"/>
        <end position="397"/>
    </location>
</feature>
<accession>A0A024TYU2</accession>
<dbReference type="EMBL" id="KI913968">
    <property type="protein sequence ID" value="ETV99164.1"/>
    <property type="molecule type" value="Genomic_DNA"/>
</dbReference>
<dbReference type="AlphaFoldDB" id="A0A024TYU2"/>
<evidence type="ECO:0000256" key="1">
    <source>
        <dbReference type="SAM" id="MobiDB-lite"/>
    </source>
</evidence>
<name>A0A024TYU2_9STRA</name>
<feature type="compositionally biased region" description="Low complexity" evidence="1">
    <location>
        <begin position="360"/>
        <end position="371"/>
    </location>
</feature>
<protein>
    <recommendedName>
        <fullName evidence="3">SAM domain-containing protein</fullName>
    </recommendedName>
</protein>
<dbReference type="GeneID" id="20085616"/>
<sequence>MTRCDDLERDIAAMESRLFEVKVTMDAEAINWKRANKLNKKSGTHWRNAKPVTPPATDVTSTLPLATTSSANVSTGRPPPPRYKSLHALAKQDTALWSVSDVISWLRHMNHDSWIAVVKEFGITGDQVLYAHMGLSDVNLRRLFRVKHGDLQWKRLVHDVATLHREHSASGARATTGRSTEAPKTLPALTSCSSPRHDAMSNPCNPLPTANHPRQQRRLQPTTLAVPTTCAGGCGKVVHRRKEDVAIPCGGNIVGSRWFCSPECQGMIGNQTAFGATLERPSGQDRALLSVSITGLDAVSQASTTQRSAVVRKRKPPSRAMGCSAAFAGPTVKTTPRRGPPSAAGSLHLELVTATLASTLSSSTSSSGVSTVRRRQPNSTTGAPLLHIPSSNQIKPEKHGRLLRPAHCPADVQEPLPTIAVTSLQHHLPSIHALGTQTSPSSRAATLKQAKSMATAPAYSKYRLDDSAAAAPTLTSVFLSSIPLAMSCQSELKTAANDDDRREHGTVSAPPTLLCHLLSFLRLPAWCRLSVVSSTWHNTSQTQDMVWKVFFDQVWVRIADGAVDPMAHIEWTKKRRQYRPTLYSLAKQIVAIATDNVHLMLQPEAWQLAVETDDTFVDVQRFAVGTDRGNAVAAVVPAFPTHLIQTLVPEATTMGVLQGLASGAFTSVTVRRLKVFNTVHVPPLDVWPTFVGHPLVSIEVAVNNDGATSKKTEIKRGDDVLKFQAAVMSLTGRRLRAKLKAEATDRLAKRAKKHATATAALDAMLHHAKDKVNSLRQHVPVQRRSDQGSHSGKIDEMNSL</sequence>
<dbReference type="InterPro" id="IPR013761">
    <property type="entry name" value="SAM/pointed_sf"/>
</dbReference>
<feature type="compositionally biased region" description="Basic and acidic residues" evidence="1">
    <location>
        <begin position="783"/>
        <end position="800"/>
    </location>
</feature>
<evidence type="ECO:0008006" key="3">
    <source>
        <dbReference type="Google" id="ProtNLM"/>
    </source>
</evidence>